<evidence type="ECO:0000259" key="6">
    <source>
        <dbReference type="SMART" id="SM01043"/>
    </source>
</evidence>
<feature type="domain" description="Bacterial transcriptional activator" evidence="6">
    <location>
        <begin position="97"/>
        <end position="242"/>
    </location>
</feature>
<comment type="similarity">
    <text evidence="1">Belongs to the AfsR/DnrI/RedD regulatory family.</text>
</comment>
<name>A0A848KWK0_9ACTN</name>
<dbReference type="EMBL" id="JABBNB010000007">
    <property type="protein sequence ID" value="NMO01245.1"/>
    <property type="molecule type" value="Genomic_DNA"/>
</dbReference>
<accession>A0A848KWK0</accession>
<proteinExistence type="inferred from homology"/>
<dbReference type="Gene3D" id="1.10.10.10">
    <property type="entry name" value="Winged helix-like DNA-binding domain superfamily/Winged helix DNA-binding domain"/>
    <property type="match status" value="1"/>
</dbReference>
<feature type="domain" description="OmpR/PhoB-type" evidence="5">
    <location>
        <begin position="16"/>
        <end position="89"/>
    </location>
</feature>
<dbReference type="InterPro" id="IPR011990">
    <property type="entry name" value="TPR-like_helical_dom_sf"/>
</dbReference>
<keyword evidence="4" id="KW-0804">Transcription</keyword>
<dbReference type="InterPro" id="IPR036388">
    <property type="entry name" value="WH-like_DNA-bd_sf"/>
</dbReference>
<dbReference type="InterPro" id="IPR005158">
    <property type="entry name" value="BTAD"/>
</dbReference>
<dbReference type="InterPro" id="IPR001867">
    <property type="entry name" value="OmpR/PhoB-type_DNA-bd"/>
</dbReference>
<protein>
    <submittedName>
        <fullName evidence="7">AAA family ATPase</fullName>
    </submittedName>
</protein>
<keyword evidence="3" id="KW-0238">DNA-binding</keyword>
<evidence type="ECO:0000256" key="1">
    <source>
        <dbReference type="ARBA" id="ARBA00005820"/>
    </source>
</evidence>
<comment type="caution">
    <text evidence="7">The sequence shown here is derived from an EMBL/GenBank/DDBJ whole genome shotgun (WGS) entry which is preliminary data.</text>
</comment>
<dbReference type="Pfam" id="PF03704">
    <property type="entry name" value="BTAD"/>
    <property type="match status" value="1"/>
</dbReference>
<dbReference type="InterPro" id="IPR027417">
    <property type="entry name" value="P-loop_NTPase"/>
</dbReference>
<dbReference type="SUPFAM" id="SSF52540">
    <property type="entry name" value="P-loop containing nucleoside triphosphate hydrolases"/>
    <property type="match status" value="1"/>
</dbReference>
<dbReference type="GO" id="GO:0003677">
    <property type="term" value="F:DNA binding"/>
    <property type="evidence" value="ECO:0007669"/>
    <property type="project" value="UniProtKB-KW"/>
</dbReference>
<dbReference type="InterPro" id="IPR051677">
    <property type="entry name" value="AfsR-DnrI-RedD_regulator"/>
</dbReference>
<dbReference type="Gene3D" id="1.25.40.10">
    <property type="entry name" value="Tetratricopeptide repeat domain"/>
    <property type="match status" value="2"/>
</dbReference>
<dbReference type="GO" id="GO:0006355">
    <property type="term" value="P:regulation of DNA-templated transcription"/>
    <property type="evidence" value="ECO:0007669"/>
    <property type="project" value="InterPro"/>
</dbReference>
<dbReference type="SUPFAM" id="SSF46894">
    <property type="entry name" value="C-terminal effector domain of the bipartite response regulators"/>
    <property type="match status" value="1"/>
</dbReference>
<dbReference type="SUPFAM" id="SSF48452">
    <property type="entry name" value="TPR-like"/>
    <property type="match status" value="2"/>
</dbReference>
<dbReference type="PANTHER" id="PTHR35807">
    <property type="entry name" value="TRANSCRIPTIONAL REGULATOR REDD-RELATED"/>
    <property type="match status" value="1"/>
</dbReference>
<dbReference type="Pfam" id="PF13191">
    <property type="entry name" value="AAA_16"/>
    <property type="match status" value="1"/>
</dbReference>
<dbReference type="SMART" id="SM01043">
    <property type="entry name" value="BTAD"/>
    <property type="match status" value="1"/>
</dbReference>
<gene>
    <name evidence="7" type="ORF">HH308_08450</name>
</gene>
<dbReference type="PANTHER" id="PTHR35807:SF1">
    <property type="entry name" value="TRANSCRIPTIONAL REGULATOR REDD"/>
    <property type="match status" value="1"/>
</dbReference>
<evidence type="ECO:0000259" key="5">
    <source>
        <dbReference type="SMART" id="SM00862"/>
    </source>
</evidence>
<evidence type="ECO:0000313" key="7">
    <source>
        <dbReference type="EMBL" id="NMO01245.1"/>
    </source>
</evidence>
<keyword evidence="2" id="KW-0805">Transcription regulation</keyword>
<dbReference type="GO" id="GO:0000160">
    <property type="term" value="P:phosphorelay signal transduction system"/>
    <property type="evidence" value="ECO:0007669"/>
    <property type="project" value="InterPro"/>
</dbReference>
<dbReference type="SMART" id="SM00862">
    <property type="entry name" value="Trans_reg_C"/>
    <property type="match status" value="1"/>
</dbReference>
<evidence type="ECO:0000256" key="2">
    <source>
        <dbReference type="ARBA" id="ARBA00023015"/>
    </source>
</evidence>
<sequence length="1001" mass="105890">MTNYRILGVIEADDAGSALALGGPKQRCLLAVLLNAAGRVVPTDVVIDALWGDGPPAKASVSLRAYTSNLRQILHAGTRLESKSYGYRLTPAADDTIDVEVFEAAVARGRAALAAGRSADAATALTEALRLWRGLPFGEFGDLTVFRPTVDRTNALRDNAIEARFDALLQSGQAVDVIGDLEAAVAESPLQERLWGHLMVALHRAGRTGDALACYDRVRTVLDAELGTGPGEGLRRIFAQINRPQAAPVLPPTVAPRGPSPFVGRDAQRADLDAAAAGALTGSGGLMLLTGASGIGKTQLAQSLWDRRPDGLDAVWASHPAHAGVPALWTWIQVIRDAGAYHDCAVRTHICHRYPGAVAALVPEWLSGTTQPPAASGFALADGVVGILRTLAATRPLLIVLDDLHAADAESLDVVQLLKPQLHRLSILVVATWTMYGPDRPVEPEHLAALRMSNSTSIPLHGLDHDETAALLRSFGASASAQTVERLRAHTGGNPFFLREVVRSVGADLTANRTLSVSDAAIDVVGARLRRLDDSVGDLLVIAAVIGPQFDVTALADVADLPVTAVHRLLRSAYDAGIIDEIPSAPAAFTFCHAIMCDAVLAAASTVDRMRAHSRAAQRHPQTISPVAYEAAIATADHAWRAGSELDAEVALELHENAINTALHRSAYADIETTTRHALQVCARIPRKPEMLDRQATLWLHLAGANAIRHGHGSTEFLDAIGHAVEIGEFSSGRNYFGAIAAQCQVMCGQGRIAEARAIVDALAGQESVASSDAGLALLFCRVMVEGLAGDYRGALAAGEDLLARYPVPDTVTDPLHFFHPRVHCFAAAAHANLGEVAEARESCRRALEVARSRGDVFNILAAQVTTVEVDAMVGMRPTTIDEAAAVAHALIAAGAPQWAACAQMVEAWARCLAVDAALDTAAAAAEAYDTYVFDGSSAMTPYFLVLRADIEARCGRIASAEALLHQAESVAQSTGEHAWDPMISARRAQVASTPDTPSRR</sequence>
<evidence type="ECO:0000313" key="8">
    <source>
        <dbReference type="Proteomes" id="UP000550729"/>
    </source>
</evidence>
<evidence type="ECO:0000256" key="4">
    <source>
        <dbReference type="ARBA" id="ARBA00023163"/>
    </source>
</evidence>
<dbReference type="Proteomes" id="UP000550729">
    <property type="component" value="Unassembled WGS sequence"/>
</dbReference>
<dbReference type="InterPro" id="IPR041664">
    <property type="entry name" value="AAA_16"/>
</dbReference>
<dbReference type="AlphaFoldDB" id="A0A848KWK0"/>
<keyword evidence="8" id="KW-1185">Reference proteome</keyword>
<organism evidence="7 8">
    <name type="scientific">Gordonia asplenii</name>
    <dbReference type="NCBI Taxonomy" id="2725283"/>
    <lineage>
        <taxon>Bacteria</taxon>
        <taxon>Bacillati</taxon>
        <taxon>Actinomycetota</taxon>
        <taxon>Actinomycetes</taxon>
        <taxon>Mycobacteriales</taxon>
        <taxon>Gordoniaceae</taxon>
        <taxon>Gordonia</taxon>
    </lineage>
</organism>
<evidence type="ECO:0000256" key="3">
    <source>
        <dbReference type="ARBA" id="ARBA00023125"/>
    </source>
</evidence>
<dbReference type="RefSeq" id="WP_170193753.1">
    <property type="nucleotide sequence ID" value="NZ_JABBNB010000007.1"/>
</dbReference>
<dbReference type="SMART" id="SM00028">
    <property type="entry name" value="TPR"/>
    <property type="match status" value="3"/>
</dbReference>
<reference evidence="7 8" key="1">
    <citation type="submission" date="2020-04" db="EMBL/GenBank/DDBJ databases">
        <title>Gordonia sp. nov. TBRC 11910.</title>
        <authorList>
            <person name="Suriyachadkun C."/>
        </authorList>
    </citation>
    <scope>NUCLEOTIDE SEQUENCE [LARGE SCALE GENOMIC DNA]</scope>
    <source>
        <strain evidence="7 8">TBRC 11910</strain>
    </source>
</reference>
<dbReference type="InterPro" id="IPR019734">
    <property type="entry name" value="TPR_rpt"/>
</dbReference>
<dbReference type="CDD" id="cd15831">
    <property type="entry name" value="BTAD"/>
    <property type="match status" value="1"/>
</dbReference>
<dbReference type="Gene3D" id="3.40.50.300">
    <property type="entry name" value="P-loop containing nucleotide triphosphate hydrolases"/>
    <property type="match status" value="1"/>
</dbReference>
<dbReference type="InterPro" id="IPR016032">
    <property type="entry name" value="Sig_transdc_resp-reg_C-effctor"/>
</dbReference>